<evidence type="ECO:0000256" key="2">
    <source>
        <dbReference type="ARBA" id="ARBA00022729"/>
    </source>
</evidence>
<dbReference type="InterPro" id="IPR049883">
    <property type="entry name" value="NOTCH1_EGF-like"/>
</dbReference>
<gene>
    <name evidence="9" type="ORF">KUTeg_017965</name>
</gene>
<dbReference type="InterPro" id="IPR000152">
    <property type="entry name" value="EGF-type_Asp/Asn_hydroxyl_site"/>
</dbReference>
<dbReference type="Proteomes" id="UP001217089">
    <property type="component" value="Unassembled WGS sequence"/>
</dbReference>
<dbReference type="CDD" id="cd00054">
    <property type="entry name" value="EGF_CA"/>
    <property type="match status" value="1"/>
</dbReference>
<proteinExistence type="predicted"/>
<dbReference type="PROSITE" id="PS01186">
    <property type="entry name" value="EGF_2"/>
    <property type="match status" value="1"/>
</dbReference>
<evidence type="ECO:0000256" key="4">
    <source>
        <dbReference type="ARBA" id="ARBA00023157"/>
    </source>
</evidence>
<keyword evidence="2" id="KW-0732">Signal</keyword>
<comment type="caution">
    <text evidence="6">Lacks conserved residue(s) required for the propagation of feature annotation.</text>
</comment>
<dbReference type="Gene3D" id="3.90.290.10">
    <property type="entry name" value="TGF-beta binding (TB) domain"/>
    <property type="match status" value="1"/>
</dbReference>
<keyword evidence="1 6" id="KW-0245">EGF-like domain</keyword>
<comment type="caution">
    <text evidence="9">The sequence shown here is derived from an EMBL/GenBank/DDBJ whole genome shotgun (WGS) entry which is preliminary data.</text>
</comment>
<dbReference type="Pfam" id="PF07645">
    <property type="entry name" value="EGF_CA"/>
    <property type="match status" value="1"/>
</dbReference>
<reference evidence="9 10" key="1">
    <citation type="submission" date="2022-12" db="EMBL/GenBank/DDBJ databases">
        <title>Chromosome-level genome of Tegillarca granosa.</title>
        <authorList>
            <person name="Kim J."/>
        </authorList>
    </citation>
    <scope>NUCLEOTIDE SEQUENCE [LARGE SCALE GENOMIC DNA]</scope>
    <source>
        <strain evidence="9">Teg-2019</strain>
        <tissue evidence="9">Adductor muscle</tissue>
    </source>
</reference>
<evidence type="ECO:0000259" key="8">
    <source>
        <dbReference type="PROSITE" id="PS51364"/>
    </source>
</evidence>
<evidence type="ECO:0000259" key="7">
    <source>
        <dbReference type="PROSITE" id="PS50026"/>
    </source>
</evidence>
<dbReference type="PROSITE" id="PS51364">
    <property type="entry name" value="TB"/>
    <property type="match status" value="1"/>
</dbReference>
<evidence type="ECO:0000313" key="10">
    <source>
        <dbReference type="Proteomes" id="UP001217089"/>
    </source>
</evidence>
<dbReference type="InterPro" id="IPR000742">
    <property type="entry name" value="EGF"/>
</dbReference>
<evidence type="ECO:0000256" key="1">
    <source>
        <dbReference type="ARBA" id="ARBA00022536"/>
    </source>
</evidence>
<feature type="domain" description="EGF-like" evidence="7">
    <location>
        <begin position="47"/>
        <end position="88"/>
    </location>
</feature>
<keyword evidence="5" id="KW-0325">Glycoprotein</keyword>
<dbReference type="SUPFAM" id="SSF57196">
    <property type="entry name" value="EGF/Laminin"/>
    <property type="match status" value="1"/>
</dbReference>
<accession>A0ABQ9EKC2</accession>
<evidence type="ECO:0000256" key="3">
    <source>
        <dbReference type="ARBA" id="ARBA00022737"/>
    </source>
</evidence>
<dbReference type="Gene3D" id="2.10.25.10">
    <property type="entry name" value="Laminin"/>
    <property type="match status" value="1"/>
</dbReference>
<dbReference type="SMART" id="SM00179">
    <property type="entry name" value="EGF_CA"/>
    <property type="match status" value="1"/>
</dbReference>
<evidence type="ECO:0000256" key="6">
    <source>
        <dbReference type="PROSITE-ProRule" id="PRU00076"/>
    </source>
</evidence>
<dbReference type="SMART" id="SM00181">
    <property type="entry name" value="EGF"/>
    <property type="match status" value="1"/>
</dbReference>
<dbReference type="EMBL" id="JARBDR010000903">
    <property type="protein sequence ID" value="KAJ8304382.1"/>
    <property type="molecule type" value="Genomic_DNA"/>
</dbReference>
<name>A0ABQ9EKC2_TEGGR</name>
<dbReference type="PROSITE" id="PS00010">
    <property type="entry name" value="ASX_HYDROXYL"/>
    <property type="match status" value="1"/>
</dbReference>
<keyword evidence="10" id="KW-1185">Reference proteome</keyword>
<dbReference type="PROSITE" id="PS50026">
    <property type="entry name" value="EGF_3"/>
    <property type="match status" value="1"/>
</dbReference>
<keyword evidence="4" id="KW-1015">Disulfide bond</keyword>
<protein>
    <submittedName>
        <fullName evidence="9">Uncharacterized protein</fullName>
    </submittedName>
</protein>
<sequence>MAARLSLVDCCCDMGMGWGDAGEACKRCPVRGTTRHRQLCDGSREIRKDECAIFPDLCTNGRCINTPTGYRCECNQGFRLLQNRDICEGLFYTFF</sequence>
<dbReference type="InterPro" id="IPR036773">
    <property type="entry name" value="TB_dom_sf"/>
</dbReference>
<evidence type="ECO:0000313" key="9">
    <source>
        <dbReference type="EMBL" id="KAJ8304382.1"/>
    </source>
</evidence>
<keyword evidence="3" id="KW-0677">Repeat</keyword>
<dbReference type="Pfam" id="PF00683">
    <property type="entry name" value="TB"/>
    <property type="match status" value="1"/>
</dbReference>
<dbReference type="InterPro" id="IPR001881">
    <property type="entry name" value="EGF-like_Ca-bd_dom"/>
</dbReference>
<dbReference type="InterPro" id="IPR017878">
    <property type="entry name" value="TB_dom"/>
</dbReference>
<organism evidence="9 10">
    <name type="scientific">Tegillarca granosa</name>
    <name type="common">Malaysian cockle</name>
    <name type="synonym">Anadara granosa</name>
    <dbReference type="NCBI Taxonomy" id="220873"/>
    <lineage>
        <taxon>Eukaryota</taxon>
        <taxon>Metazoa</taxon>
        <taxon>Spiralia</taxon>
        <taxon>Lophotrochozoa</taxon>
        <taxon>Mollusca</taxon>
        <taxon>Bivalvia</taxon>
        <taxon>Autobranchia</taxon>
        <taxon>Pteriomorphia</taxon>
        <taxon>Arcoida</taxon>
        <taxon>Arcoidea</taxon>
        <taxon>Arcidae</taxon>
        <taxon>Tegillarca</taxon>
    </lineage>
</organism>
<evidence type="ECO:0000256" key="5">
    <source>
        <dbReference type="ARBA" id="ARBA00023180"/>
    </source>
</evidence>
<feature type="domain" description="TB" evidence="8">
    <location>
        <begin position="1"/>
        <end position="40"/>
    </location>
</feature>